<accession>T0PR92</accession>
<feature type="region of interest" description="Disordered" evidence="2">
    <location>
        <begin position="193"/>
        <end position="236"/>
    </location>
</feature>
<organism evidence="4 5">
    <name type="scientific">Saprolegnia diclina (strain VS20)</name>
    <dbReference type="NCBI Taxonomy" id="1156394"/>
    <lineage>
        <taxon>Eukaryota</taxon>
        <taxon>Sar</taxon>
        <taxon>Stramenopiles</taxon>
        <taxon>Oomycota</taxon>
        <taxon>Saprolegniomycetes</taxon>
        <taxon>Saprolegniales</taxon>
        <taxon>Saprolegniaceae</taxon>
        <taxon>Saprolegnia</taxon>
    </lineage>
</organism>
<dbReference type="VEuPathDB" id="FungiDB:SDRG_14264"/>
<protein>
    <recommendedName>
        <fullName evidence="3">C2 NT-type domain-containing protein</fullName>
    </recommendedName>
</protein>
<dbReference type="InParanoid" id="T0PR92"/>
<name>T0PR92_SAPDV</name>
<dbReference type="Proteomes" id="UP000030762">
    <property type="component" value="Unassembled WGS sequence"/>
</dbReference>
<feature type="compositionally biased region" description="Polar residues" evidence="2">
    <location>
        <begin position="213"/>
        <end position="236"/>
    </location>
</feature>
<evidence type="ECO:0000256" key="1">
    <source>
        <dbReference type="SAM" id="Coils"/>
    </source>
</evidence>
<gene>
    <name evidence="4" type="ORF">SDRG_14264</name>
</gene>
<feature type="compositionally biased region" description="Acidic residues" evidence="2">
    <location>
        <begin position="360"/>
        <end position="369"/>
    </location>
</feature>
<dbReference type="OMA" id="HMEEDYA"/>
<dbReference type="AlphaFoldDB" id="T0PR92"/>
<dbReference type="STRING" id="1156394.T0PR92"/>
<keyword evidence="5" id="KW-1185">Reference proteome</keyword>
<evidence type="ECO:0000313" key="4">
    <source>
        <dbReference type="EMBL" id="EQC27989.1"/>
    </source>
</evidence>
<dbReference type="RefSeq" id="XP_008618602.1">
    <property type="nucleotide sequence ID" value="XM_008620380.1"/>
</dbReference>
<dbReference type="InterPro" id="IPR019448">
    <property type="entry name" value="NT-C2"/>
</dbReference>
<evidence type="ECO:0000259" key="3">
    <source>
        <dbReference type="PROSITE" id="PS51840"/>
    </source>
</evidence>
<dbReference type="eggNOG" id="ENOG502RYX0">
    <property type="taxonomic scope" value="Eukaryota"/>
</dbReference>
<evidence type="ECO:0000256" key="2">
    <source>
        <dbReference type="SAM" id="MobiDB-lite"/>
    </source>
</evidence>
<feature type="coiled-coil region" evidence="1">
    <location>
        <begin position="641"/>
        <end position="668"/>
    </location>
</feature>
<feature type="domain" description="C2 NT-type" evidence="3">
    <location>
        <begin position="27"/>
        <end position="166"/>
    </location>
</feature>
<feature type="coiled-coil region" evidence="1">
    <location>
        <begin position="245"/>
        <end position="286"/>
    </location>
</feature>
<feature type="region of interest" description="Disordered" evidence="2">
    <location>
        <begin position="357"/>
        <end position="383"/>
    </location>
</feature>
<keyword evidence="1" id="KW-0175">Coiled coil</keyword>
<feature type="coiled-coil region" evidence="1">
    <location>
        <begin position="497"/>
        <end position="584"/>
    </location>
</feature>
<dbReference type="OrthoDB" id="77102at2759"/>
<reference evidence="4 5" key="1">
    <citation type="submission" date="2012-04" db="EMBL/GenBank/DDBJ databases">
        <title>The Genome Sequence of Saprolegnia declina VS20.</title>
        <authorList>
            <consortium name="The Broad Institute Genome Sequencing Platform"/>
            <person name="Russ C."/>
            <person name="Nusbaum C."/>
            <person name="Tyler B."/>
            <person name="van West P."/>
            <person name="Dieguez-Uribeondo J."/>
            <person name="de Bruijn I."/>
            <person name="Tripathy S."/>
            <person name="Jiang R."/>
            <person name="Young S.K."/>
            <person name="Zeng Q."/>
            <person name="Gargeya S."/>
            <person name="Fitzgerald M."/>
            <person name="Haas B."/>
            <person name="Abouelleil A."/>
            <person name="Alvarado L."/>
            <person name="Arachchi H.M."/>
            <person name="Berlin A."/>
            <person name="Chapman S.B."/>
            <person name="Goldberg J."/>
            <person name="Griggs A."/>
            <person name="Gujja S."/>
            <person name="Hansen M."/>
            <person name="Howarth C."/>
            <person name="Imamovic A."/>
            <person name="Larimer J."/>
            <person name="McCowen C."/>
            <person name="Montmayeur A."/>
            <person name="Murphy C."/>
            <person name="Neiman D."/>
            <person name="Pearson M."/>
            <person name="Priest M."/>
            <person name="Roberts A."/>
            <person name="Saif S."/>
            <person name="Shea T."/>
            <person name="Sisk P."/>
            <person name="Sykes S."/>
            <person name="Wortman J."/>
            <person name="Nusbaum C."/>
            <person name="Birren B."/>
        </authorList>
    </citation>
    <scope>NUCLEOTIDE SEQUENCE [LARGE SCALE GENOMIC DNA]</scope>
    <source>
        <strain evidence="4 5">VS20</strain>
    </source>
</reference>
<evidence type="ECO:0000313" key="5">
    <source>
        <dbReference type="Proteomes" id="UP000030762"/>
    </source>
</evidence>
<dbReference type="EMBL" id="JH767200">
    <property type="protein sequence ID" value="EQC27989.1"/>
    <property type="molecule type" value="Genomic_DNA"/>
</dbReference>
<feature type="region of interest" description="Disordered" evidence="2">
    <location>
        <begin position="589"/>
        <end position="623"/>
    </location>
</feature>
<proteinExistence type="predicted"/>
<sequence length="771" mass="86485">MYLQHEMYTFTSRSVAEPETPVPLLARGSMAAMRARFQLDVVLEHVHISHHVQLTDKELRITFQRDAKHINSDPAIWKNNMAEFRQVVGLQSTLTRADRSSSSSATTFEPKLYHFIVTSLPSQTQVAHFELDIALYLNKSLTLSLPALPSSKEPSARLSLNIKCHIVDRNNNPTKKQRADTATAADLRGSTRLVRDPFTDGPLRHSKAPPSLVRSSTLTDSSSTMNNGGIQDTFSEYSDDGHASIERLTRQLEGQQRKVKKLQASLTLAEKKMDGLQFELDELQVREDGETQHGLQLRTWNLTLLQEFEILKLQLVQDAIATAGSLEPAYDHIHKIHELTRAAYVFEPETTIDEIRNDSLEDDDDEDESEFGKHSLSSSHREIDSNFNFDPEVEWSGGSPKNDDSIVLEEMSFTTLAHDPPPFAPCVLAEDGNHVLIDELRNVLKRNQRLQQTTEFLLVALQPAGSTGDAPLPDPIPVAVPALPKELDPLGLVLDRDLDLNVRLKQLQDENAKLRADLEQLQTQMQLQQGLGRLNAVIAEKNDLAAKVKSLEAALASAPSPEAFQKLETNLVSALTTVATLEKRAQELERCPPPTPTPTPAAHSHHVPASPVRSEMATESMKHMQTLKQENLAMKFRLTTLEPLQEKYEIAEKERKRLSLRLQQFVADDSTDAVGPRSRQNTMDKTHDDVRPDALTRQRMAGMDMQINVLNELHRTQTMQIQHMEEDYAKVRADFVAHMKEMQDAMAALAKEHTLLQTPEGRRAALAHPLA</sequence>
<dbReference type="PROSITE" id="PS51840">
    <property type="entry name" value="C2_NT"/>
    <property type="match status" value="1"/>
</dbReference>
<dbReference type="GeneID" id="19954991"/>